<dbReference type="EMBL" id="BOOJ01000085">
    <property type="protein sequence ID" value="GIH97476.1"/>
    <property type="molecule type" value="Genomic_DNA"/>
</dbReference>
<keyword evidence="1" id="KW-0805">Transcription regulation</keyword>
<dbReference type="Pfam" id="PF00440">
    <property type="entry name" value="TetR_N"/>
    <property type="match status" value="1"/>
</dbReference>
<dbReference type="Proteomes" id="UP000619788">
    <property type="component" value="Unassembled WGS sequence"/>
</dbReference>
<feature type="domain" description="HTH tetR-type" evidence="5">
    <location>
        <begin position="26"/>
        <end position="86"/>
    </location>
</feature>
<dbReference type="InterPro" id="IPR009057">
    <property type="entry name" value="Homeodomain-like_sf"/>
</dbReference>
<evidence type="ECO:0000259" key="5">
    <source>
        <dbReference type="PROSITE" id="PS50977"/>
    </source>
</evidence>
<dbReference type="AlphaFoldDB" id="A0A8J3SRF2"/>
<evidence type="ECO:0000313" key="7">
    <source>
        <dbReference type="Proteomes" id="UP000619788"/>
    </source>
</evidence>
<evidence type="ECO:0000256" key="1">
    <source>
        <dbReference type="ARBA" id="ARBA00023015"/>
    </source>
</evidence>
<evidence type="ECO:0000256" key="3">
    <source>
        <dbReference type="ARBA" id="ARBA00023163"/>
    </source>
</evidence>
<reference evidence="6 7" key="1">
    <citation type="submission" date="2021-01" db="EMBL/GenBank/DDBJ databases">
        <title>Whole genome shotgun sequence of Planobispora siamensis NBRC 107568.</title>
        <authorList>
            <person name="Komaki H."/>
            <person name="Tamura T."/>
        </authorList>
    </citation>
    <scope>NUCLEOTIDE SEQUENCE [LARGE SCALE GENOMIC DNA]</scope>
    <source>
        <strain evidence="6 7">NBRC 107568</strain>
    </source>
</reference>
<dbReference type="GO" id="GO:0003700">
    <property type="term" value="F:DNA-binding transcription factor activity"/>
    <property type="evidence" value="ECO:0007669"/>
    <property type="project" value="TreeGrafter"/>
</dbReference>
<name>A0A8J3SRF2_9ACTN</name>
<gene>
    <name evidence="6" type="ORF">Psi01_81060</name>
</gene>
<keyword evidence="3" id="KW-0804">Transcription</keyword>
<evidence type="ECO:0000256" key="4">
    <source>
        <dbReference type="PROSITE-ProRule" id="PRU00335"/>
    </source>
</evidence>
<feature type="DNA-binding region" description="H-T-H motif" evidence="4">
    <location>
        <begin position="49"/>
        <end position="68"/>
    </location>
</feature>
<dbReference type="PRINTS" id="PR00455">
    <property type="entry name" value="HTHTETR"/>
</dbReference>
<sequence>MNDGQGNGGTSDLPHPPVPIDLRRRDDALIQVARLAAELFWRNGFAATRGEDIAAAAGISPRTLWRYFRSKEACVEPVLHALADQFISVLEGWPDELSIHEFLSRSPVSGAVRFTPDQVHAMRVVQLGRAEPALRHVWLAVCDEGERRCVPIFARRMGLPVDAPEVLRITAAVCGANRAYNDSLTTDFIERGLTPIAEDVIDVLVWTVAEVSGGRLGGPIDG</sequence>
<dbReference type="PROSITE" id="PS50977">
    <property type="entry name" value="HTH_TETR_2"/>
    <property type="match status" value="1"/>
</dbReference>
<protein>
    <submittedName>
        <fullName evidence="6">TetR family transcriptional regulator</fullName>
    </submittedName>
</protein>
<dbReference type="PANTHER" id="PTHR30055">
    <property type="entry name" value="HTH-TYPE TRANSCRIPTIONAL REGULATOR RUTR"/>
    <property type="match status" value="1"/>
</dbReference>
<accession>A0A8J3SRF2</accession>
<dbReference type="SUPFAM" id="SSF46689">
    <property type="entry name" value="Homeodomain-like"/>
    <property type="match status" value="1"/>
</dbReference>
<dbReference type="InterPro" id="IPR050109">
    <property type="entry name" value="HTH-type_TetR-like_transc_reg"/>
</dbReference>
<dbReference type="PANTHER" id="PTHR30055:SF238">
    <property type="entry name" value="MYCOFACTOCIN BIOSYNTHESIS TRANSCRIPTIONAL REGULATOR MFTR-RELATED"/>
    <property type="match status" value="1"/>
</dbReference>
<dbReference type="RefSeq" id="WP_204069478.1">
    <property type="nucleotide sequence ID" value="NZ_BOOJ01000085.1"/>
</dbReference>
<organism evidence="6 7">
    <name type="scientific">Planobispora siamensis</name>
    <dbReference type="NCBI Taxonomy" id="936338"/>
    <lineage>
        <taxon>Bacteria</taxon>
        <taxon>Bacillati</taxon>
        <taxon>Actinomycetota</taxon>
        <taxon>Actinomycetes</taxon>
        <taxon>Streptosporangiales</taxon>
        <taxon>Streptosporangiaceae</taxon>
        <taxon>Planobispora</taxon>
    </lineage>
</organism>
<dbReference type="GO" id="GO:0000976">
    <property type="term" value="F:transcription cis-regulatory region binding"/>
    <property type="evidence" value="ECO:0007669"/>
    <property type="project" value="TreeGrafter"/>
</dbReference>
<comment type="caution">
    <text evidence="6">The sequence shown here is derived from an EMBL/GenBank/DDBJ whole genome shotgun (WGS) entry which is preliminary data.</text>
</comment>
<proteinExistence type="predicted"/>
<evidence type="ECO:0000256" key="2">
    <source>
        <dbReference type="ARBA" id="ARBA00023125"/>
    </source>
</evidence>
<keyword evidence="2 4" id="KW-0238">DNA-binding</keyword>
<keyword evidence="7" id="KW-1185">Reference proteome</keyword>
<evidence type="ECO:0000313" key="6">
    <source>
        <dbReference type="EMBL" id="GIH97476.1"/>
    </source>
</evidence>
<dbReference type="Gene3D" id="1.10.357.10">
    <property type="entry name" value="Tetracycline Repressor, domain 2"/>
    <property type="match status" value="1"/>
</dbReference>
<dbReference type="InterPro" id="IPR001647">
    <property type="entry name" value="HTH_TetR"/>
</dbReference>